<gene>
    <name evidence="2" type="ORF">KE274_02255</name>
</gene>
<evidence type="ECO:0000313" key="3">
    <source>
        <dbReference type="Proteomes" id="UP000678243"/>
    </source>
</evidence>
<keyword evidence="1" id="KW-0812">Transmembrane</keyword>
<feature type="transmembrane region" description="Helical" evidence="1">
    <location>
        <begin position="68"/>
        <end position="95"/>
    </location>
</feature>
<protein>
    <recommendedName>
        <fullName evidence="4">DUF4190 domain-containing protein</fullName>
    </recommendedName>
</protein>
<proteinExistence type="predicted"/>
<comment type="caution">
    <text evidence="2">The sequence shown here is derived from an EMBL/GenBank/DDBJ whole genome shotgun (WGS) entry which is preliminary data.</text>
</comment>
<sequence>MNTTPTPRLRSRGAAPQPVESRERFLSISSVVIAVVSLVCGFALFPPLVGVIAGLLGRQREPRGQVIAAWGIALNLVVLLGWVALLAVLVLTGVLTQLLHP</sequence>
<keyword evidence="1" id="KW-0472">Membrane</keyword>
<dbReference type="Proteomes" id="UP000678243">
    <property type="component" value="Unassembled WGS sequence"/>
</dbReference>
<feature type="transmembrane region" description="Helical" evidence="1">
    <location>
        <begin position="31"/>
        <end position="56"/>
    </location>
</feature>
<reference evidence="2 3" key="1">
    <citation type="submission" date="2021-04" db="EMBL/GenBank/DDBJ databases">
        <title>Whole genome analysis of root endophytic bacterium Microbacterium paraoxydans ku-mp colonizing RP-bio226 rice variety.</title>
        <authorList>
            <person name="Ulaganathan K."/>
            <person name="Latha B."/>
        </authorList>
    </citation>
    <scope>NUCLEOTIDE SEQUENCE [LARGE SCALE GENOMIC DNA]</scope>
    <source>
        <strain evidence="3">ku-mp</strain>
    </source>
</reference>
<evidence type="ECO:0000313" key="2">
    <source>
        <dbReference type="EMBL" id="MBS0022926.1"/>
    </source>
</evidence>
<keyword evidence="1" id="KW-1133">Transmembrane helix</keyword>
<dbReference type="RefSeq" id="WP_211540827.1">
    <property type="nucleotide sequence ID" value="NZ_JAGTUK010000001.1"/>
</dbReference>
<dbReference type="EMBL" id="JAGTUK010000001">
    <property type="protein sequence ID" value="MBS0022926.1"/>
    <property type="molecule type" value="Genomic_DNA"/>
</dbReference>
<name>A0ABS5IJM1_9MICO</name>
<organism evidence="2 3">
    <name type="scientific">Microbacterium paraoxydans</name>
    <dbReference type="NCBI Taxonomy" id="199592"/>
    <lineage>
        <taxon>Bacteria</taxon>
        <taxon>Bacillati</taxon>
        <taxon>Actinomycetota</taxon>
        <taxon>Actinomycetes</taxon>
        <taxon>Micrococcales</taxon>
        <taxon>Microbacteriaceae</taxon>
        <taxon>Microbacterium</taxon>
    </lineage>
</organism>
<accession>A0ABS5IJM1</accession>
<evidence type="ECO:0008006" key="4">
    <source>
        <dbReference type="Google" id="ProtNLM"/>
    </source>
</evidence>
<keyword evidence="3" id="KW-1185">Reference proteome</keyword>
<evidence type="ECO:0000256" key="1">
    <source>
        <dbReference type="SAM" id="Phobius"/>
    </source>
</evidence>